<dbReference type="SUPFAM" id="SSF57262">
    <property type="entry name" value="Leech antihemostatic proteins"/>
    <property type="match status" value="1"/>
</dbReference>
<dbReference type="Proteomes" id="UP001331761">
    <property type="component" value="Unassembled WGS sequence"/>
</dbReference>
<dbReference type="GO" id="GO:0004867">
    <property type="term" value="F:serine-type endopeptidase inhibitor activity"/>
    <property type="evidence" value="ECO:0007669"/>
    <property type="project" value="InterPro"/>
</dbReference>
<reference evidence="7 8" key="1">
    <citation type="submission" date="2019-10" db="EMBL/GenBank/DDBJ databases">
        <title>Assembly and Annotation for the nematode Trichostrongylus colubriformis.</title>
        <authorList>
            <person name="Martin J."/>
        </authorList>
    </citation>
    <scope>NUCLEOTIDE SEQUENCE [LARGE SCALE GENOMIC DNA]</scope>
    <source>
        <strain evidence="7">G859</strain>
        <tissue evidence="7">Whole worm</tissue>
    </source>
</reference>
<feature type="domain" description="WAP" evidence="6">
    <location>
        <begin position="207"/>
        <end position="253"/>
    </location>
</feature>
<keyword evidence="8" id="KW-1185">Reference proteome</keyword>
<evidence type="ECO:0000259" key="4">
    <source>
        <dbReference type="PROSITE" id="PS51162"/>
    </source>
</evidence>
<dbReference type="InterPro" id="IPR036857">
    <property type="entry name" value="Thyroglobulin_1_sf"/>
</dbReference>
<dbReference type="PROSITE" id="PS51252">
    <property type="entry name" value="ANTISTASIN"/>
    <property type="match status" value="2"/>
</dbReference>
<dbReference type="InterPro" id="IPR006150">
    <property type="entry name" value="Cys_repeat_1"/>
</dbReference>
<feature type="domain" description="WAP" evidence="6">
    <location>
        <begin position="15"/>
        <end position="64"/>
    </location>
</feature>
<dbReference type="CDD" id="cd00191">
    <property type="entry name" value="TY"/>
    <property type="match status" value="1"/>
</dbReference>
<gene>
    <name evidence="7" type="ORF">GCK32_009899</name>
</gene>
<feature type="region of interest" description="Disordered" evidence="3">
    <location>
        <begin position="1"/>
        <end position="22"/>
    </location>
</feature>
<evidence type="ECO:0000256" key="1">
    <source>
        <dbReference type="ARBA" id="ARBA00023157"/>
    </source>
</evidence>
<feature type="domain" description="WAP" evidence="6">
    <location>
        <begin position="260"/>
        <end position="311"/>
    </location>
</feature>
<dbReference type="SUPFAM" id="SSF57610">
    <property type="entry name" value="Thyroglobulin type-1 domain"/>
    <property type="match status" value="2"/>
</dbReference>
<dbReference type="Gene3D" id="4.10.75.10">
    <property type="entry name" value="Elafin-like"/>
    <property type="match status" value="4"/>
</dbReference>
<organism evidence="7 8">
    <name type="scientific">Trichostrongylus colubriformis</name>
    <name type="common">Black scour worm</name>
    <dbReference type="NCBI Taxonomy" id="6319"/>
    <lineage>
        <taxon>Eukaryota</taxon>
        <taxon>Metazoa</taxon>
        <taxon>Ecdysozoa</taxon>
        <taxon>Nematoda</taxon>
        <taxon>Chromadorea</taxon>
        <taxon>Rhabditida</taxon>
        <taxon>Rhabditina</taxon>
        <taxon>Rhabditomorpha</taxon>
        <taxon>Strongyloidea</taxon>
        <taxon>Trichostrongylidae</taxon>
        <taxon>Trichostrongylus</taxon>
    </lineage>
</organism>
<dbReference type="Pfam" id="PF00095">
    <property type="entry name" value="WAP"/>
    <property type="match status" value="4"/>
</dbReference>
<accession>A0AAN8F2P7</accession>
<evidence type="ECO:0000313" key="8">
    <source>
        <dbReference type="Proteomes" id="UP001331761"/>
    </source>
</evidence>
<evidence type="ECO:0008006" key="9">
    <source>
        <dbReference type="Google" id="ProtNLM"/>
    </source>
</evidence>
<evidence type="ECO:0000259" key="5">
    <source>
        <dbReference type="PROSITE" id="PS51252"/>
    </source>
</evidence>
<evidence type="ECO:0000313" key="7">
    <source>
        <dbReference type="EMBL" id="KAK5971137.1"/>
    </source>
</evidence>
<dbReference type="PANTHER" id="PTHR19441:SF95">
    <property type="entry name" value="PERLWAPIN ISOFORM X1"/>
    <property type="match status" value="1"/>
</dbReference>
<feature type="domain" description="Thyroglobulin type-1" evidence="4">
    <location>
        <begin position="697"/>
        <end position="761"/>
    </location>
</feature>
<keyword evidence="1 2" id="KW-1015">Disulfide bond</keyword>
<evidence type="ECO:0000256" key="3">
    <source>
        <dbReference type="SAM" id="MobiDB-lite"/>
    </source>
</evidence>
<comment type="caution">
    <text evidence="7">The sequence shown here is derived from an EMBL/GenBank/DDBJ whole genome shotgun (WGS) entry which is preliminary data.</text>
</comment>
<sequence>MSSDTSKSGEETKSELVKPGQCPYFDERSCEDQPQLKECGSDEDCAGVQKCCSDGCTRKCLYPENASACVQYKSALQMIGQSERIQCRPAPRKCFPPLCTHKIPCKYGLKKDSNGCDTCECSSPCDGVKCPDTSICVPMPVECNFGPCPEVPRCVVNPCLIGSPRVDSATSQPVKCNDNNDCVGSGGSWYCSQYRSDSGICCPGQEPRWSPGTCPPATAAISDCTRRCLIDEQCSSGQKCCFNGCGLSCTAAVFSSPPRQVIHIGECLETKPLGAFCVQRGKDHECSVDVDCSPMRKCCSDGCTRRCAAPDVTTHCVHARLAALAIRESDSSAFVPECDSNGEYTRIQSHYGLSWCVDTIGSEVQGTKTTRQPNCETPRPCPVRICGKHCPFGYRTDNDGCTVCNCIVPCEMVQCQAGFICRMVQPRCYTNDCPPIARCLPNVCPVGEPLITPGADHLAECDEQRSCPAGYFCTQSGYEGRSFCCRGNAPPPPSITCPPVPLTNNAVDSSACVVACRRAADCPHSVCCFNGCGTSCQFETAAAPHSVSSQPVVVGVQPVNTRPPTIVKAVAHISESSLPSAEAGNSIKSSIDSHPFSITVSRRPAISPVRSQYKNIMVTASLPTAVAVISPPAGTPSIMNRLSPSGPISTVQKVGVCPTMLLNPGCREECLTDADCHSFSKCCKGSCGTRCVEPTITSGCLHRLAAFTREWPDLPPPVQCEPDGSYRETQCDFKTRQCWCVENSGVEVIGTRSSDQSMSLCKSMFDSLIWPFLFVRDCALFIYWR</sequence>
<dbReference type="EMBL" id="WIXE01018187">
    <property type="protein sequence ID" value="KAK5971137.1"/>
    <property type="molecule type" value="Genomic_DNA"/>
</dbReference>
<dbReference type="SMART" id="SM00217">
    <property type="entry name" value="WAP"/>
    <property type="match status" value="4"/>
</dbReference>
<dbReference type="GO" id="GO:0005615">
    <property type="term" value="C:extracellular space"/>
    <property type="evidence" value="ECO:0007669"/>
    <property type="project" value="TreeGrafter"/>
</dbReference>
<comment type="caution">
    <text evidence="2">Lacks conserved residue(s) required for the propagation of feature annotation.</text>
</comment>
<dbReference type="PROSITE" id="PS51390">
    <property type="entry name" value="WAP"/>
    <property type="match status" value="4"/>
</dbReference>
<evidence type="ECO:0000259" key="6">
    <source>
        <dbReference type="PROSITE" id="PS51390"/>
    </source>
</evidence>
<dbReference type="Pfam" id="PF02822">
    <property type="entry name" value="Antistasin"/>
    <property type="match status" value="2"/>
</dbReference>
<dbReference type="InterPro" id="IPR000716">
    <property type="entry name" value="Thyroglobulin_1"/>
</dbReference>
<feature type="compositionally biased region" description="Basic and acidic residues" evidence="3">
    <location>
        <begin position="7"/>
        <end position="16"/>
    </location>
</feature>
<dbReference type="InterPro" id="IPR011061">
    <property type="entry name" value="Hirudin/antistatin"/>
</dbReference>
<name>A0AAN8F2P7_TRICO</name>
<dbReference type="SUPFAM" id="SSF57256">
    <property type="entry name" value="Elafin-like"/>
    <property type="match status" value="2"/>
</dbReference>
<feature type="disulfide bond" evidence="2">
    <location>
        <begin position="731"/>
        <end position="738"/>
    </location>
</feature>
<protein>
    <recommendedName>
        <fullName evidence="9">WAP-type 'four-disulfide core</fullName>
    </recommendedName>
</protein>
<dbReference type="PRINTS" id="PR00003">
    <property type="entry name" value="4DISULPHCORE"/>
</dbReference>
<dbReference type="SMART" id="SM00289">
    <property type="entry name" value="WR1"/>
    <property type="match status" value="3"/>
</dbReference>
<dbReference type="InterPro" id="IPR036645">
    <property type="entry name" value="Elafin-like_sf"/>
</dbReference>
<feature type="domain" description="Antistasin-like" evidence="5">
    <location>
        <begin position="94"/>
        <end position="121"/>
    </location>
</feature>
<feature type="domain" description="WAP" evidence="6">
    <location>
        <begin position="650"/>
        <end position="695"/>
    </location>
</feature>
<dbReference type="PANTHER" id="PTHR19441">
    <property type="entry name" value="WHEY ACDIC PROTEIN WAP"/>
    <property type="match status" value="1"/>
</dbReference>
<dbReference type="InterPro" id="IPR050514">
    <property type="entry name" value="WAP_four-disulfide_core"/>
</dbReference>
<dbReference type="InterPro" id="IPR008197">
    <property type="entry name" value="WAP_dom"/>
</dbReference>
<dbReference type="PROSITE" id="PS00484">
    <property type="entry name" value="THYROGLOBULIN_1_1"/>
    <property type="match status" value="1"/>
</dbReference>
<dbReference type="Gene3D" id="4.10.800.10">
    <property type="entry name" value="Thyroglobulin type-1"/>
    <property type="match status" value="2"/>
</dbReference>
<proteinExistence type="predicted"/>
<dbReference type="AlphaFoldDB" id="A0AAN8F2P7"/>
<dbReference type="InterPro" id="IPR004094">
    <property type="entry name" value="Antistasin-like"/>
</dbReference>
<dbReference type="Pfam" id="PF00086">
    <property type="entry name" value="Thyroglobulin_1"/>
    <property type="match status" value="2"/>
</dbReference>
<feature type="domain" description="Thyroglobulin type-1" evidence="4">
    <location>
        <begin position="313"/>
        <end position="375"/>
    </location>
</feature>
<feature type="domain" description="Antistasin-like" evidence="5">
    <location>
        <begin position="381"/>
        <end position="406"/>
    </location>
</feature>
<dbReference type="PROSITE" id="PS51162">
    <property type="entry name" value="THYROGLOBULIN_1_2"/>
    <property type="match status" value="2"/>
</dbReference>
<evidence type="ECO:0000256" key="2">
    <source>
        <dbReference type="PROSITE-ProRule" id="PRU00500"/>
    </source>
</evidence>
<dbReference type="Gene3D" id="2.10.22.10">
    <property type="entry name" value="Antistasin, domain 1"/>
    <property type="match status" value="2"/>
</dbReference>
<dbReference type="SMART" id="SM00211">
    <property type="entry name" value="TY"/>
    <property type="match status" value="2"/>
</dbReference>